<dbReference type="RefSeq" id="WP_071649706.1">
    <property type="nucleotide sequence ID" value="NZ_CP017962.1"/>
</dbReference>
<dbReference type="EMBL" id="CP017962">
    <property type="protein sequence ID" value="APC49716.1"/>
    <property type="molecule type" value="Genomic_DNA"/>
</dbReference>
<protein>
    <recommendedName>
        <fullName evidence="3">Competence protein</fullName>
    </recommendedName>
</protein>
<gene>
    <name evidence="1" type="ORF">BME96_16645</name>
</gene>
<dbReference type="InterPro" id="IPR010461">
    <property type="entry name" value="ComK"/>
</dbReference>
<accession>A0AAC9J185</accession>
<name>A0AAC9J185_VIRHA</name>
<evidence type="ECO:0008006" key="3">
    <source>
        <dbReference type="Google" id="ProtNLM"/>
    </source>
</evidence>
<dbReference type="Proteomes" id="UP000182945">
    <property type="component" value="Chromosome"/>
</dbReference>
<organism evidence="1 2">
    <name type="scientific">Virgibacillus halodenitrificans</name>
    <name type="common">Bacillus halodenitrificans</name>
    <dbReference type="NCBI Taxonomy" id="1482"/>
    <lineage>
        <taxon>Bacteria</taxon>
        <taxon>Bacillati</taxon>
        <taxon>Bacillota</taxon>
        <taxon>Bacilli</taxon>
        <taxon>Bacillales</taxon>
        <taxon>Bacillaceae</taxon>
        <taxon>Virgibacillus</taxon>
    </lineage>
</organism>
<proteinExistence type="predicted"/>
<dbReference type="KEGG" id="vhl:BME96_16645"/>
<dbReference type="AlphaFoldDB" id="A0AAC9J185"/>
<reference evidence="1 2" key="1">
    <citation type="submission" date="2016-11" db="EMBL/GenBank/DDBJ databases">
        <title>Complete genome sequencing of Virgibacillus halodenitrificans PDB-F2.</title>
        <authorList>
            <person name="Sun Z."/>
            <person name="Zhou Y."/>
            <person name="Li H."/>
        </authorList>
    </citation>
    <scope>NUCLEOTIDE SEQUENCE [LARGE SCALE GENOMIC DNA]</scope>
    <source>
        <strain evidence="1 2">PDB-F2</strain>
    </source>
</reference>
<dbReference type="Pfam" id="PF06338">
    <property type="entry name" value="ComK"/>
    <property type="match status" value="1"/>
</dbReference>
<evidence type="ECO:0000313" key="1">
    <source>
        <dbReference type="EMBL" id="APC49716.1"/>
    </source>
</evidence>
<sequence length="163" mass="18970">MKKLYTITNKTKAISLHKHSTHFRSSIIEAGSEEETSCVFRPEQIIDQNCIIYGSTLKRRQIESKHILQLKNKLPVRIIPEKNIYMFPTASIKNEACIWVAYQHIRGCIERFNKTYILFKDGTDIPVEASHRSVDLQYIRTGQLVARQNDIRLFGNASFTWLN</sequence>
<evidence type="ECO:0000313" key="2">
    <source>
        <dbReference type="Proteomes" id="UP000182945"/>
    </source>
</evidence>
<dbReference type="GO" id="GO:0030420">
    <property type="term" value="P:establishment of competence for transformation"/>
    <property type="evidence" value="ECO:0007669"/>
    <property type="project" value="InterPro"/>
</dbReference>
<dbReference type="GeneID" id="71516038"/>